<gene>
    <name evidence="5" type="ORF">FRACA_270002</name>
</gene>
<dbReference type="RefSeq" id="WP_101832317.1">
    <property type="nucleotide sequence ID" value="NZ_FZMO01000190.1"/>
</dbReference>
<dbReference type="Pfam" id="PF00005">
    <property type="entry name" value="ABC_tran"/>
    <property type="match status" value="1"/>
</dbReference>
<dbReference type="PANTHER" id="PTHR42788">
    <property type="entry name" value="TAURINE IMPORT ATP-BINDING PROTEIN-RELATED"/>
    <property type="match status" value="1"/>
</dbReference>
<accession>A0A2I2KSP1</accession>
<keyword evidence="2" id="KW-0547">Nucleotide-binding</keyword>
<sequence length="273" mass="29884">MSAPTADAILDASPRAEQGPRLEIRGLGKSFAVPGEGTRSVLRDVELTVRPGEFTAMIGPSGCGKSTLFNIISGLEPPSGGTVTLSGESLVGRPGQVAYMPQKDLLFPWRTVRDNTILGLQVGGMRRRAARERVDELFATFGLDGYQDAYPFEMSGGMRQRAALLRTVVMDRPLLLLDEPFGALDSLTRTEMQLWLAGMCQRFQWTILLITHDIREAVFLADTVHVLSPRPATIVQGIEVDIPRPRGIDTFTSPGFIDIERRLLHLLEGGGAR</sequence>
<feature type="domain" description="ABC transporter" evidence="4">
    <location>
        <begin position="22"/>
        <end position="254"/>
    </location>
</feature>
<proteinExistence type="predicted"/>
<dbReference type="PROSITE" id="PS00211">
    <property type="entry name" value="ABC_TRANSPORTER_1"/>
    <property type="match status" value="1"/>
</dbReference>
<dbReference type="GO" id="GO:0005524">
    <property type="term" value="F:ATP binding"/>
    <property type="evidence" value="ECO:0007669"/>
    <property type="project" value="UniProtKB-KW"/>
</dbReference>
<name>A0A2I2KSP1_9ACTN</name>
<dbReference type="InterPro" id="IPR017871">
    <property type="entry name" value="ABC_transporter-like_CS"/>
</dbReference>
<dbReference type="AlphaFoldDB" id="A0A2I2KSP1"/>
<keyword evidence="6" id="KW-1185">Reference proteome</keyword>
<evidence type="ECO:0000313" key="5">
    <source>
        <dbReference type="EMBL" id="SNQ48685.1"/>
    </source>
</evidence>
<organism evidence="5 6">
    <name type="scientific">Frankia canadensis</name>
    <dbReference type="NCBI Taxonomy" id="1836972"/>
    <lineage>
        <taxon>Bacteria</taxon>
        <taxon>Bacillati</taxon>
        <taxon>Actinomycetota</taxon>
        <taxon>Actinomycetes</taxon>
        <taxon>Frankiales</taxon>
        <taxon>Frankiaceae</taxon>
        <taxon>Frankia</taxon>
    </lineage>
</organism>
<dbReference type="OrthoDB" id="3210486at2"/>
<reference evidence="5 6" key="1">
    <citation type="submission" date="2017-06" db="EMBL/GenBank/DDBJ databases">
        <authorList>
            <person name="Kim H.J."/>
            <person name="Triplett B.A."/>
        </authorList>
    </citation>
    <scope>NUCLEOTIDE SEQUENCE [LARGE SCALE GENOMIC DNA]</scope>
    <source>
        <strain evidence="5">FRACA_ARgP5</strain>
    </source>
</reference>
<dbReference type="SUPFAM" id="SSF52540">
    <property type="entry name" value="P-loop containing nucleoside triphosphate hydrolases"/>
    <property type="match status" value="1"/>
</dbReference>
<dbReference type="Proteomes" id="UP000234331">
    <property type="component" value="Unassembled WGS sequence"/>
</dbReference>
<evidence type="ECO:0000313" key="6">
    <source>
        <dbReference type="Proteomes" id="UP000234331"/>
    </source>
</evidence>
<evidence type="ECO:0000256" key="2">
    <source>
        <dbReference type="ARBA" id="ARBA00022741"/>
    </source>
</evidence>
<dbReference type="PANTHER" id="PTHR42788:SF2">
    <property type="entry name" value="ABC TRANSPORTER ATP-BINDING PROTEIN"/>
    <property type="match status" value="1"/>
</dbReference>
<dbReference type="EMBL" id="FZMO01000190">
    <property type="protein sequence ID" value="SNQ48685.1"/>
    <property type="molecule type" value="Genomic_DNA"/>
</dbReference>
<keyword evidence="3" id="KW-0067">ATP-binding</keyword>
<keyword evidence="1" id="KW-0813">Transport</keyword>
<dbReference type="GO" id="GO:0016887">
    <property type="term" value="F:ATP hydrolysis activity"/>
    <property type="evidence" value="ECO:0007669"/>
    <property type="project" value="InterPro"/>
</dbReference>
<dbReference type="InterPro" id="IPR003593">
    <property type="entry name" value="AAA+_ATPase"/>
</dbReference>
<dbReference type="InterPro" id="IPR003439">
    <property type="entry name" value="ABC_transporter-like_ATP-bd"/>
</dbReference>
<dbReference type="SMART" id="SM00382">
    <property type="entry name" value="AAA"/>
    <property type="match status" value="1"/>
</dbReference>
<dbReference type="InterPro" id="IPR027417">
    <property type="entry name" value="P-loop_NTPase"/>
</dbReference>
<protein>
    <submittedName>
        <fullName evidence="5">ABC transporter</fullName>
    </submittedName>
</protein>
<evidence type="ECO:0000259" key="4">
    <source>
        <dbReference type="PROSITE" id="PS50893"/>
    </source>
</evidence>
<dbReference type="PROSITE" id="PS50893">
    <property type="entry name" value="ABC_TRANSPORTER_2"/>
    <property type="match status" value="1"/>
</dbReference>
<dbReference type="CDD" id="cd03293">
    <property type="entry name" value="ABC_NrtD_SsuB_transporters"/>
    <property type="match status" value="1"/>
</dbReference>
<evidence type="ECO:0000256" key="3">
    <source>
        <dbReference type="ARBA" id="ARBA00022840"/>
    </source>
</evidence>
<dbReference type="Gene3D" id="3.40.50.300">
    <property type="entry name" value="P-loop containing nucleotide triphosphate hydrolases"/>
    <property type="match status" value="1"/>
</dbReference>
<dbReference type="InterPro" id="IPR050166">
    <property type="entry name" value="ABC_transporter_ATP-bind"/>
</dbReference>
<evidence type="ECO:0000256" key="1">
    <source>
        <dbReference type="ARBA" id="ARBA00022448"/>
    </source>
</evidence>